<name>A0ABV6LRB3_9BACI</name>
<keyword evidence="1" id="KW-0472">Membrane</keyword>
<dbReference type="Proteomes" id="UP001589836">
    <property type="component" value="Unassembled WGS sequence"/>
</dbReference>
<proteinExistence type="predicted"/>
<organism evidence="2 3">
    <name type="scientific">Pontibacillus salicampi</name>
    <dbReference type="NCBI Taxonomy" id="1449801"/>
    <lineage>
        <taxon>Bacteria</taxon>
        <taxon>Bacillati</taxon>
        <taxon>Bacillota</taxon>
        <taxon>Bacilli</taxon>
        <taxon>Bacillales</taxon>
        <taxon>Bacillaceae</taxon>
        <taxon>Pontibacillus</taxon>
    </lineage>
</organism>
<accession>A0ABV6LRB3</accession>
<comment type="caution">
    <text evidence="2">The sequence shown here is derived from an EMBL/GenBank/DDBJ whole genome shotgun (WGS) entry which is preliminary data.</text>
</comment>
<feature type="transmembrane region" description="Helical" evidence="1">
    <location>
        <begin position="76"/>
        <end position="95"/>
    </location>
</feature>
<dbReference type="RefSeq" id="WP_377349545.1">
    <property type="nucleotide sequence ID" value="NZ_JBHLTP010000012.1"/>
</dbReference>
<evidence type="ECO:0000256" key="1">
    <source>
        <dbReference type="SAM" id="Phobius"/>
    </source>
</evidence>
<gene>
    <name evidence="2" type="ORF">ACFFGV_15325</name>
</gene>
<dbReference type="EMBL" id="JBHLTP010000012">
    <property type="protein sequence ID" value="MFC0524949.1"/>
    <property type="molecule type" value="Genomic_DNA"/>
</dbReference>
<keyword evidence="1" id="KW-0812">Transmembrane</keyword>
<evidence type="ECO:0000313" key="3">
    <source>
        <dbReference type="Proteomes" id="UP001589836"/>
    </source>
</evidence>
<protein>
    <submittedName>
        <fullName evidence="2">Uncharacterized protein</fullName>
    </submittedName>
</protein>
<feature type="transmembrane region" description="Helical" evidence="1">
    <location>
        <begin position="12"/>
        <end position="29"/>
    </location>
</feature>
<keyword evidence="1" id="KW-1133">Transmembrane helix</keyword>
<feature type="transmembrane region" description="Helical" evidence="1">
    <location>
        <begin position="41"/>
        <end position="64"/>
    </location>
</feature>
<reference evidence="2 3" key="1">
    <citation type="submission" date="2024-09" db="EMBL/GenBank/DDBJ databases">
        <authorList>
            <person name="Sun Q."/>
            <person name="Mori K."/>
        </authorList>
    </citation>
    <scope>NUCLEOTIDE SEQUENCE [LARGE SCALE GENOMIC DNA]</scope>
    <source>
        <strain evidence="2 3">NCAIM B.02529</strain>
    </source>
</reference>
<evidence type="ECO:0000313" key="2">
    <source>
        <dbReference type="EMBL" id="MFC0524949.1"/>
    </source>
</evidence>
<sequence>MEKNIKSFGWGSFSLILFIFSTIVLFLTVNKKLIGEHIVDYFNVNIHEVSISIVLLVIAITLGWKFPKDLLSRAGLTASVIFLGLLILLFTIDLLKTIF</sequence>
<keyword evidence="3" id="KW-1185">Reference proteome</keyword>